<keyword evidence="3" id="KW-1185">Reference proteome</keyword>
<organism evidence="2 3">
    <name type="scientific">Campylobacter californiensis</name>
    <dbReference type="NCBI Taxonomy" id="1032243"/>
    <lineage>
        <taxon>Bacteria</taxon>
        <taxon>Pseudomonadati</taxon>
        <taxon>Campylobacterota</taxon>
        <taxon>Epsilonproteobacteria</taxon>
        <taxon>Campylobacterales</taxon>
        <taxon>Campylobacteraceae</taxon>
        <taxon>Campylobacter</taxon>
    </lineage>
</organism>
<evidence type="ECO:0000313" key="1">
    <source>
        <dbReference type="EMBL" id="MBE2986312.1"/>
    </source>
</evidence>
<reference evidence="1 4" key="2">
    <citation type="submission" date="2020-10" db="EMBL/GenBank/DDBJ databases">
        <title>Campylobacter californiensis sp. nov. isolated from cattle and feral swine in California.</title>
        <authorList>
            <person name="Miller W.G."/>
        </authorList>
    </citation>
    <scope>NUCLEOTIDE SEQUENCE [LARGE SCALE GENOMIC DNA]</scope>
    <source>
        <strain evidence="1 4">RM12919</strain>
    </source>
</reference>
<dbReference type="Pfam" id="PF03927">
    <property type="entry name" value="NapD"/>
    <property type="match status" value="1"/>
</dbReference>
<sequence length="115" mass="12981">MNISSVVINLKEKADKNLVLNELSKFKDVEIIAHKNDKIVAVVTADDVNGEVATFRRMEMIEGVATVAMVYAYQEDVEFDKDKLDKKQGISEILTNDNVKAEDICYNGSVHYKVR</sequence>
<dbReference type="Proteomes" id="UP000650616">
    <property type="component" value="Unassembled WGS sequence"/>
</dbReference>
<name>A0AAW3ZV81_9BACT</name>
<dbReference type="InterPro" id="IPR005623">
    <property type="entry name" value="Chaperone_NapD_NO3_reduct"/>
</dbReference>
<evidence type="ECO:0000313" key="2">
    <source>
        <dbReference type="EMBL" id="MBE3608547.1"/>
    </source>
</evidence>
<accession>A0AAW3ZV81</accession>
<dbReference type="AlphaFoldDB" id="A0AAW3ZV81"/>
<proteinExistence type="predicted"/>
<comment type="caution">
    <text evidence="2">The sequence shown here is derived from an EMBL/GenBank/DDBJ whole genome shotgun (WGS) entry which is preliminary data.</text>
</comment>
<dbReference type="EMBL" id="JADBHS010000006">
    <property type="protein sequence ID" value="MBE2986312.1"/>
    <property type="molecule type" value="Genomic_DNA"/>
</dbReference>
<dbReference type="EMBL" id="LIWG01000009">
    <property type="protein sequence ID" value="MBE3608547.1"/>
    <property type="molecule type" value="Genomic_DNA"/>
</dbReference>
<dbReference type="Proteomes" id="UP001318760">
    <property type="component" value="Unassembled WGS sequence"/>
</dbReference>
<evidence type="ECO:0000313" key="3">
    <source>
        <dbReference type="Proteomes" id="UP000650616"/>
    </source>
</evidence>
<dbReference type="RefSeq" id="WP_169937805.1">
    <property type="nucleotide sequence ID" value="NZ_CP012545.1"/>
</dbReference>
<evidence type="ECO:0000313" key="4">
    <source>
        <dbReference type="Proteomes" id="UP001318760"/>
    </source>
</evidence>
<protein>
    <submittedName>
        <fullName evidence="2">Chaperone NapD</fullName>
    </submittedName>
</protein>
<reference evidence="2 3" key="1">
    <citation type="submission" date="2015-08" db="EMBL/GenBank/DDBJ databases">
        <title>Comparative genomics of the Campylobacter concisus group.</title>
        <authorList>
            <person name="Yee E."/>
            <person name="Chapman M.H."/>
            <person name="Huynh S."/>
            <person name="Bono J.L."/>
            <person name="On S.L."/>
            <person name="St Leger J."/>
            <person name="Foster G."/>
            <person name="Parker C.T."/>
            <person name="Miller W.G."/>
        </authorList>
    </citation>
    <scope>NUCLEOTIDE SEQUENCE [LARGE SCALE GENOMIC DNA]</scope>
    <source>
        <strain evidence="2 3">RM9337</strain>
    </source>
</reference>
<gene>
    <name evidence="1" type="ORF">CCAL12919_04070</name>
    <name evidence="2" type="ORF">CCAL9337_07415</name>
</gene>
<dbReference type="Gene3D" id="3.30.70.920">
    <property type="match status" value="1"/>
</dbReference>